<evidence type="ECO:0000256" key="1">
    <source>
        <dbReference type="PROSITE-ProRule" id="PRU00339"/>
    </source>
</evidence>
<dbReference type="SMART" id="SM00028">
    <property type="entry name" value="TPR"/>
    <property type="match status" value="1"/>
</dbReference>
<dbReference type="EMBL" id="PFMS01000072">
    <property type="protein sequence ID" value="PIZ15758.1"/>
    <property type="molecule type" value="Genomic_DNA"/>
</dbReference>
<evidence type="ECO:0000313" key="2">
    <source>
        <dbReference type="EMBL" id="PIZ15758.1"/>
    </source>
</evidence>
<feature type="repeat" description="TPR" evidence="1">
    <location>
        <begin position="352"/>
        <end position="385"/>
    </location>
</feature>
<organism evidence="2 3">
    <name type="scientific">Candidatus Desantisbacteria bacterium CG_4_10_14_0_8_um_filter_39_17</name>
    <dbReference type="NCBI Taxonomy" id="1974542"/>
    <lineage>
        <taxon>Bacteria</taxon>
        <taxon>Candidatus Desantisiibacteriota</taxon>
    </lineage>
</organism>
<dbReference type="InterPro" id="IPR011990">
    <property type="entry name" value="TPR-like_helical_dom_sf"/>
</dbReference>
<evidence type="ECO:0000313" key="3">
    <source>
        <dbReference type="Proteomes" id="UP000234145"/>
    </source>
</evidence>
<comment type="caution">
    <text evidence="2">The sequence shown here is derived from an EMBL/GenBank/DDBJ whole genome shotgun (WGS) entry which is preliminary data.</text>
</comment>
<protein>
    <submittedName>
        <fullName evidence="2">Uncharacterized protein</fullName>
    </submittedName>
</protein>
<dbReference type="InterPro" id="IPR019734">
    <property type="entry name" value="TPR_rpt"/>
</dbReference>
<dbReference type="Gene3D" id="1.25.40.10">
    <property type="entry name" value="Tetratricopeptide repeat domain"/>
    <property type="match status" value="1"/>
</dbReference>
<reference evidence="3" key="1">
    <citation type="submission" date="2017-09" db="EMBL/GenBank/DDBJ databases">
        <title>Depth-based differentiation of microbial function through sediment-hosted aquifers and enrichment of novel symbionts in the deep terrestrial subsurface.</title>
        <authorList>
            <person name="Probst A.J."/>
            <person name="Ladd B."/>
            <person name="Jarett J.K."/>
            <person name="Geller-Mcgrath D.E."/>
            <person name="Sieber C.M.K."/>
            <person name="Emerson J.B."/>
            <person name="Anantharaman K."/>
            <person name="Thomas B.C."/>
            <person name="Malmstrom R."/>
            <person name="Stieglmeier M."/>
            <person name="Klingl A."/>
            <person name="Woyke T."/>
            <person name="Ryan C.M."/>
            <person name="Banfield J.F."/>
        </authorList>
    </citation>
    <scope>NUCLEOTIDE SEQUENCE [LARGE SCALE GENOMIC DNA]</scope>
</reference>
<dbReference type="AlphaFoldDB" id="A0A2H9PAW2"/>
<dbReference type="Proteomes" id="UP000234145">
    <property type="component" value="Unassembled WGS sequence"/>
</dbReference>
<dbReference type="SUPFAM" id="SSF48452">
    <property type="entry name" value="TPR-like"/>
    <property type="match status" value="1"/>
</dbReference>
<gene>
    <name evidence="2" type="ORF">COY51_04460</name>
</gene>
<keyword evidence="1" id="KW-0802">TPR repeat</keyword>
<accession>A0A2H9PAW2</accession>
<proteinExistence type="predicted"/>
<dbReference type="Pfam" id="PF13181">
    <property type="entry name" value="TPR_8"/>
    <property type="match status" value="1"/>
</dbReference>
<name>A0A2H9PAW2_9BACT</name>
<dbReference type="PROSITE" id="PS50005">
    <property type="entry name" value="TPR"/>
    <property type="match status" value="1"/>
</dbReference>
<sequence length="404" mass="43981">MHFKFFVIGAVVCIMTYNYNEAFTAVNIQAGEPGKIVLTIEAQVQAGEPFLAKIEVRDVHDNLIVNYPQMGRAIKLTTTGKGKLSPDVIAPSEFIGGVAKLSLTYNKSEAITITATEEVSGKQSELKVVVRHGKVNYFLVEAPSTVIAGQNFHLRIESYDAYGNLVTNYNSQNKGVEIAIRTGKISPNIIPSSIFTNGIASVEVMCDKIQSSAISVMDIIESAYGKSATVKVEPSEAKRFLVSVPVNAVAGDIFTVRIEAYDAFDNLVANYDKVGRGILITPQGQGRIRPNEIPASVFVNGIATVSLTYDRAEPLGLLITEKPGQLPVARPEEVTPAGEKPKEEAVDPKVEAKACYERAVEAINLNKYEEAKKELEKCIALDPGHTEAKKLLDRLNIIIKLETK</sequence>